<keyword evidence="2" id="KW-1185">Reference proteome</keyword>
<gene>
    <name evidence="1" type="ORF">ILYODFUR_031853</name>
</gene>
<evidence type="ECO:0000313" key="1">
    <source>
        <dbReference type="EMBL" id="MEQ2245816.1"/>
    </source>
</evidence>
<comment type="caution">
    <text evidence="1">The sequence shown here is derived from an EMBL/GenBank/DDBJ whole genome shotgun (WGS) entry which is preliminary data.</text>
</comment>
<dbReference type="Proteomes" id="UP001482620">
    <property type="component" value="Unassembled WGS sequence"/>
</dbReference>
<sequence length="115" mass="12530">MNSFLSSVSLCCAVMDCPPVQGLPQVLTRGDIHSEQDNVGMEDPGCDLHENKDEQLFLLNVDGQHHHGDAGLKGRFLCEGFGCTKSALPLLCGFRTCTGRVYLGQNPKQTQTHDV</sequence>
<proteinExistence type="predicted"/>
<reference evidence="1 2" key="1">
    <citation type="submission" date="2021-06" db="EMBL/GenBank/DDBJ databases">
        <authorList>
            <person name="Palmer J.M."/>
        </authorList>
    </citation>
    <scope>NUCLEOTIDE SEQUENCE [LARGE SCALE GENOMIC DNA]</scope>
    <source>
        <strain evidence="2">if_2019</strain>
        <tissue evidence="1">Muscle</tissue>
    </source>
</reference>
<dbReference type="EMBL" id="JAHRIQ010074543">
    <property type="protein sequence ID" value="MEQ2245816.1"/>
    <property type="molecule type" value="Genomic_DNA"/>
</dbReference>
<protein>
    <submittedName>
        <fullName evidence="1">Uncharacterized protein</fullName>
    </submittedName>
</protein>
<name>A0ABV0UM24_9TELE</name>
<evidence type="ECO:0000313" key="2">
    <source>
        <dbReference type="Proteomes" id="UP001482620"/>
    </source>
</evidence>
<organism evidence="1 2">
    <name type="scientific">Ilyodon furcidens</name>
    <name type="common">goldbreast splitfin</name>
    <dbReference type="NCBI Taxonomy" id="33524"/>
    <lineage>
        <taxon>Eukaryota</taxon>
        <taxon>Metazoa</taxon>
        <taxon>Chordata</taxon>
        <taxon>Craniata</taxon>
        <taxon>Vertebrata</taxon>
        <taxon>Euteleostomi</taxon>
        <taxon>Actinopterygii</taxon>
        <taxon>Neopterygii</taxon>
        <taxon>Teleostei</taxon>
        <taxon>Neoteleostei</taxon>
        <taxon>Acanthomorphata</taxon>
        <taxon>Ovalentaria</taxon>
        <taxon>Atherinomorphae</taxon>
        <taxon>Cyprinodontiformes</taxon>
        <taxon>Goodeidae</taxon>
        <taxon>Ilyodon</taxon>
    </lineage>
</organism>
<accession>A0ABV0UM24</accession>